<dbReference type="EMBL" id="JAFLRJ010000689">
    <property type="protein sequence ID" value="MBO0517575.1"/>
    <property type="molecule type" value="Genomic_DNA"/>
</dbReference>
<reference evidence="2" key="1">
    <citation type="submission" date="2021-03" db="EMBL/GenBank/DDBJ databases">
        <title>Streptomyces poriferae sp. nov., a novel marine sponge-derived Actinobacteria species with anti-MRSA activity.</title>
        <authorList>
            <person name="Sandoval-Powers M."/>
            <person name="Kralova S."/>
            <person name="Nguyen G.-S."/>
            <person name="Fawwal D."/>
            <person name="Degnes K."/>
            <person name="Klinkenberg G."/>
            <person name="Sletta H."/>
            <person name="Wentzel A."/>
            <person name="Liles M.R."/>
        </authorList>
    </citation>
    <scope>NUCLEOTIDE SEQUENCE</scope>
    <source>
        <strain evidence="2">DSM 41794</strain>
    </source>
</reference>
<comment type="caution">
    <text evidence="2">The sequence shown here is derived from an EMBL/GenBank/DDBJ whole genome shotgun (WGS) entry which is preliminary data.</text>
</comment>
<organism evidence="2 3">
    <name type="scientific">Streptomyces beijiangensis</name>
    <dbReference type="NCBI Taxonomy" id="163361"/>
    <lineage>
        <taxon>Bacteria</taxon>
        <taxon>Bacillati</taxon>
        <taxon>Actinomycetota</taxon>
        <taxon>Actinomycetes</taxon>
        <taxon>Kitasatosporales</taxon>
        <taxon>Streptomycetaceae</taxon>
        <taxon>Streptomyces</taxon>
    </lineage>
</organism>
<feature type="non-terminal residue" evidence="2">
    <location>
        <position position="92"/>
    </location>
</feature>
<protein>
    <submittedName>
        <fullName evidence="2">Histidine phosphatase family protein</fullName>
    </submittedName>
</protein>
<sequence>MILVSPDIGTASRDARFDGGAEPEEAAEALVRRARGLAGALPAADRQLCGPSPGCRTTAEALGLLARTEPALGDWDMGRWRGRRLDEVSAEE</sequence>
<keyword evidence="3" id="KW-1185">Reference proteome</keyword>
<evidence type="ECO:0000256" key="1">
    <source>
        <dbReference type="SAM" id="MobiDB-lite"/>
    </source>
</evidence>
<evidence type="ECO:0000313" key="3">
    <source>
        <dbReference type="Proteomes" id="UP000664167"/>
    </source>
</evidence>
<feature type="region of interest" description="Disordered" evidence="1">
    <location>
        <begin position="1"/>
        <end position="22"/>
    </location>
</feature>
<proteinExistence type="predicted"/>
<accession>A0A939FI47</accession>
<name>A0A939FI47_9ACTN</name>
<dbReference type="AlphaFoldDB" id="A0A939FI47"/>
<evidence type="ECO:0000313" key="2">
    <source>
        <dbReference type="EMBL" id="MBO0517575.1"/>
    </source>
</evidence>
<dbReference type="InterPro" id="IPR029033">
    <property type="entry name" value="His_PPase_superfam"/>
</dbReference>
<dbReference type="SUPFAM" id="SSF53254">
    <property type="entry name" value="Phosphoglycerate mutase-like"/>
    <property type="match status" value="1"/>
</dbReference>
<dbReference type="Proteomes" id="UP000664167">
    <property type="component" value="Unassembled WGS sequence"/>
</dbReference>
<gene>
    <name evidence="2" type="ORF">J0695_38355</name>
</gene>